<dbReference type="GO" id="GO:0016787">
    <property type="term" value="F:hydrolase activity"/>
    <property type="evidence" value="ECO:0007669"/>
    <property type="project" value="UniProtKB-KW"/>
</dbReference>
<keyword evidence="6" id="KW-0694">RNA-binding</keyword>
<evidence type="ECO:0000256" key="1">
    <source>
        <dbReference type="ARBA" id="ARBA00006620"/>
    </source>
</evidence>
<proteinExistence type="inferred from homology"/>
<evidence type="ECO:0000313" key="9">
    <source>
        <dbReference type="Proteomes" id="UP000186156"/>
    </source>
</evidence>
<dbReference type="InterPro" id="IPR038570">
    <property type="entry name" value="HicA_sf"/>
</dbReference>
<evidence type="ECO:0000256" key="5">
    <source>
        <dbReference type="ARBA" id="ARBA00022801"/>
    </source>
</evidence>
<dbReference type="STRING" id="252246.SAMN05421799_10616"/>
<keyword evidence="7" id="KW-0346">Stress response</keyword>
<keyword evidence="4" id="KW-0255">Endonuclease</keyword>
<keyword evidence="5" id="KW-0378">Hydrolase</keyword>
<name>A0A1N7MPS1_9BACL</name>
<dbReference type="OrthoDB" id="121656at2"/>
<evidence type="ECO:0000256" key="3">
    <source>
        <dbReference type="ARBA" id="ARBA00022722"/>
    </source>
</evidence>
<keyword evidence="9" id="KW-1185">Reference proteome</keyword>
<keyword evidence="3" id="KW-0540">Nuclease</keyword>
<dbReference type="GO" id="GO:0004519">
    <property type="term" value="F:endonuclease activity"/>
    <property type="evidence" value="ECO:0007669"/>
    <property type="project" value="UniProtKB-KW"/>
</dbReference>
<dbReference type="Gene3D" id="3.30.920.30">
    <property type="entry name" value="Hypothetical protein"/>
    <property type="match status" value="1"/>
</dbReference>
<dbReference type="EMBL" id="FTOO01000006">
    <property type="protein sequence ID" value="SIS88107.1"/>
    <property type="molecule type" value="Genomic_DNA"/>
</dbReference>
<dbReference type="SUPFAM" id="SSF54786">
    <property type="entry name" value="YcfA/nrd intein domain"/>
    <property type="match status" value="1"/>
</dbReference>
<organism evidence="8 9">
    <name type="scientific">Alicyclobacillus vulcanalis</name>
    <dbReference type="NCBI Taxonomy" id="252246"/>
    <lineage>
        <taxon>Bacteria</taxon>
        <taxon>Bacillati</taxon>
        <taxon>Bacillota</taxon>
        <taxon>Bacilli</taxon>
        <taxon>Bacillales</taxon>
        <taxon>Alicyclobacillaceae</taxon>
        <taxon>Alicyclobacillus</taxon>
    </lineage>
</organism>
<dbReference type="InterPro" id="IPR012933">
    <property type="entry name" value="HicA_mRNA_interferase"/>
</dbReference>
<accession>A0A1N7MPS1</accession>
<evidence type="ECO:0000256" key="6">
    <source>
        <dbReference type="ARBA" id="ARBA00022884"/>
    </source>
</evidence>
<dbReference type="Proteomes" id="UP000186156">
    <property type="component" value="Unassembled WGS sequence"/>
</dbReference>
<evidence type="ECO:0000256" key="2">
    <source>
        <dbReference type="ARBA" id="ARBA00022649"/>
    </source>
</evidence>
<evidence type="ECO:0000256" key="7">
    <source>
        <dbReference type="ARBA" id="ARBA00023016"/>
    </source>
</evidence>
<evidence type="ECO:0000256" key="4">
    <source>
        <dbReference type="ARBA" id="ARBA00022759"/>
    </source>
</evidence>
<dbReference type="AlphaFoldDB" id="A0A1N7MPS1"/>
<dbReference type="Pfam" id="PF07927">
    <property type="entry name" value="HicA_toxin"/>
    <property type="match status" value="1"/>
</dbReference>
<comment type="similarity">
    <text evidence="1">Belongs to the HicA mRNA interferase family.</text>
</comment>
<protein>
    <submittedName>
        <fullName evidence="8">Predicted RNA binding protein YcfA, dsRBD-like fold, HicA-like mRNA interferase family</fullName>
    </submittedName>
</protein>
<keyword evidence="2" id="KW-1277">Toxin-antitoxin system</keyword>
<evidence type="ECO:0000313" key="8">
    <source>
        <dbReference type="EMBL" id="SIS88107.1"/>
    </source>
</evidence>
<reference evidence="9" key="1">
    <citation type="submission" date="2017-01" db="EMBL/GenBank/DDBJ databases">
        <authorList>
            <person name="Varghese N."/>
            <person name="Submissions S."/>
        </authorList>
    </citation>
    <scope>NUCLEOTIDE SEQUENCE [LARGE SCALE GENOMIC DNA]</scope>
    <source>
        <strain evidence="9">DSM 16176</strain>
    </source>
</reference>
<dbReference type="GO" id="GO:0003729">
    <property type="term" value="F:mRNA binding"/>
    <property type="evidence" value="ECO:0007669"/>
    <property type="project" value="InterPro"/>
</dbReference>
<sequence>MPELPNVSGKELVSALQRAGWTVRRIEGSHYIMWKDGSPPFPIPVHGNKDLRKGTLKNILQQSGLTVEELIRILGK</sequence>
<dbReference type="RefSeq" id="WP_076346869.1">
    <property type="nucleotide sequence ID" value="NZ_FTOO01000006.1"/>
</dbReference>
<gene>
    <name evidence="8" type="ORF">SAMN05421799_10616</name>
</gene>